<evidence type="ECO:0000256" key="2">
    <source>
        <dbReference type="ARBA" id="ARBA00022617"/>
    </source>
</evidence>
<dbReference type="PANTHER" id="PTHR46696">
    <property type="entry name" value="P450, PUTATIVE (EUROFUNG)-RELATED"/>
    <property type="match status" value="1"/>
</dbReference>
<evidence type="ECO:0000256" key="3">
    <source>
        <dbReference type="ARBA" id="ARBA00022723"/>
    </source>
</evidence>
<dbReference type="PANTHER" id="PTHR46696:SF1">
    <property type="entry name" value="CYTOCHROME P450 YJIB-RELATED"/>
    <property type="match status" value="1"/>
</dbReference>
<dbReference type="Gene3D" id="1.10.630.10">
    <property type="entry name" value="Cytochrome P450"/>
    <property type="match status" value="1"/>
</dbReference>
<comment type="caution">
    <text evidence="8">The sequence shown here is derived from an EMBL/GenBank/DDBJ whole genome shotgun (WGS) entry which is preliminary data.</text>
</comment>
<dbReference type="FunFam" id="1.10.630.10:FF:000018">
    <property type="entry name" value="Cytochrome P450 monooxygenase"/>
    <property type="match status" value="1"/>
</dbReference>
<evidence type="ECO:0000256" key="1">
    <source>
        <dbReference type="ARBA" id="ARBA00010617"/>
    </source>
</evidence>
<keyword evidence="4 7" id="KW-0560">Oxidoreductase</keyword>
<dbReference type="PRINTS" id="PR00359">
    <property type="entry name" value="BP450"/>
</dbReference>
<keyword evidence="2 7" id="KW-0349">Heme</keyword>
<evidence type="ECO:0000256" key="4">
    <source>
        <dbReference type="ARBA" id="ARBA00023002"/>
    </source>
</evidence>
<dbReference type="EMBL" id="WBMT01000003">
    <property type="protein sequence ID" value="KAB2350817.1"/>
    <property type="molecule type" value="Genomic_DNA"/>
</dbReference>
<name>A0A6H9YZJ9_9ACTN</name>
<dbReference type="InterPro" id="IPR017972">
    <property type="entry name" value="Cyt_P450_CS"/>
</dbReference>
<dbReference type="Pfam" id="PF00067">
    <property type="entry name" value="p450"/>
    <property type="match status" value="1"/>
</dbReference>
<dbReference type="InterPro" id="IPR002397">
    <property type="entry name" value="Cyt_P450_B"/>
</dbReference>
<evidence type="ECO:0000256" key="7">
    <source>
        <dbReference type="RuleBase" id="RU000461"/>
    </source>
</evidence>
<dbReference type="InterPro" id="IPR036396">
    <property type="entry name" value="Cyt_P450_sf"/>
</dbReference>
<dbReference type="RefSeq" id="WP_151559216.1">
    <property type="nucleotide sequence ID" value="NZ_WBMT01000003.1"/>
</dbReference>
<dbReference type="GO" id="GO:0004497">
    <property type="term" value="F:monooxygenase activity"/>
    <property type="evidence" value="ECO:0007669"/>
    <property type="project" value="UniProtKB-KW"/>
</dbReference>
<dbReference type="GO" id="GO:0020037">
    <property type="term" value="F:heme binding"/>
    <property type="evidence" value="ECO:0007669"/>
    <property type="project" value="InterPro"/>
</dbReference>
<sequence>MSDVVYDPWSPGFVADPYPAFERLRMEEPVFFHEPTGQWVITRYEDVNALLRDRRLGRTYLHVGGHEEFGREPEAEFLKPFWDLVRAGMLDVEPPTHTRLRRLVSKAFTARMVEGLRPMVRGLAEELAGAFVAKGGGDLLAEVAEPLPVNVIAEMLGVPAADRHLLRPWSADICGMYELNPSEEAQRTAVRAAVEFSGYLRELARARAADPQDDLISALAQVVDEGDRLTEDELIGTCVLLLNAGHEATVNTTGNGWWSLFRNPGELARVRADRSLIPTAVEELMRYDTSAPMFERWVLEDIQVAGVDIPRGSEVALQFASANRDPEVFPDPDRFDAGRDPNPHITFGLGIHYCLGAPLARIELNESFGALLRLAPDLKLVSEPEWKPGFVLRGLESLHVEP</sequence>
<evidence type="ECO:0000256" key="6">
    <source>
        <dbReference type="ARBA" id="ARBA00023033"/>
    </source>
</evidence>
<accession>A0A6H9YZJ9</accession>
<proteinExistence type="inferred from homology"/>
<dbReference type="OrthoDB" id="4133219at2"/>
<evidence type="ECO:0000313" key="8">
    <source>
        <dbReference type="EMBL" id="KAB2350817.1"/>
    </source>
</evidence>
<protein>
    <submittedName>
        <fullName evidence="8">Cytochrome P450</fullName>
    </submittedName>
</protein>
<keyword evidence="5 7" id="KW-0408">Iron</keyword>
<keyword evidence="6 7" id="KW-0503">Monooxygenase</keyword>
<dbReference type="Proteomes" id="UP000468735">
    <property type="component" value="Unassembled WGS sequence"/>
</dbReference>
<dbReference type="CDD" id="cd20625">
    <property type="entry name" value="CYP164-like"/>
    <property type="match status" value="1"/>
</dbReference>
<dbReference type="AlphaFoldDB" id="A0A6H9YZJ9"/>
<reference evidence="8 9" key="1">
    <citation type="submission" date="2019-09" db="EMBL/GenBank/DDBJ databases">
        <title>Actinomadura physcomitrii sp. nov., a novel actinomycete isolated from moss [Physcomitrium sphaericum (Ludw) Fuernr].</title>
        <authorList>
            <person name="Zhuang X."/>
            <person name="Liu C."/>
        </authorList>
    </citation>
    <scope>NUCLEOTIDE SEQUENCE [LARGE SCALE GENOMIC DNA]</scope>
    <source>
        <strain evidence="8 9">HMC1</strain>
    </source>
</reference>
<comment type="similarity">
    <text evidence="1 7">Belongs to the cytochrome P450 family.</text>
</comment>
<evidence type="ECO:0000313" key="9">
    <source>
        <dbReference type="Proteomes" id="UP000468735"/>
    </source>
</evidence>
<dbReference type="PROSITE" id="PS00086">
    <property type="entry name" value="CYTOCHROME_P450"/>
    <property type="match status" value="1"/>
</dbReference>
<keyword evidence="3 7" id="KW-0479">Metal-binding</keyword>
<gene>
    <name evidence="8" type="ORF">F8566_07540</name>
</gene>
<organism evidence="8 9">
    <name type="scientific">Actinomadura rudentiformis</name>
    <dbReference type="NCBI Taxonomy" id="359158"/>
    <lineage>
        <taxon>Bacteria</taxon>
        <taxon>Bacillati</taxon>
        <taxon>Actinomycetota</taxon>
        <taxon>Actinomycetes</taxon>
        <taxon>Streptosporangiales</taxon>
        <taxon>Thermomonosporaceae</taxon>
        <taxon>Actinomadura</taxon>
    </lineage>
</organism>
<dbReference type="InterPro" id="IPR001128">
    <property type="entry name" value="Cyt_P450"/>
</dbReference>
<dbReference type="SUPFAM" id="SSF48264">
    <property type="entry name" value="Cytochrome P450"/>
    <property type="match status" value="1"/>
</dbReference>
<dbReference type="GO" id="GO:0016705">
    <property type="term" value="F:oxidoreductase activity, acting on paired donors, with incorporation or reduction of molecular oxygen"/>
    <property type="evidence" value="ECO:0007669"/>
    <property type="project" value="InterPro"/>
</dbReference>
<dbReference type="GO" id="GO:0005506">
    <property type="term" value="F:iron ion binding"/>
    <property type="evidence" value="ECO:0007669"/>
    <property type="project" value="InterPro"/>
</dbReference>
<keyword evidence="9" id="KW-1185">Reference proteome</keyword>
<evidence type="ECO:0000256" key="5">
    <source>
        <dbReference type="ARBA" id="ARBA00023004"/>
    </source>
</evidence>